<proteinExistence type="predicted"/>
<comment type="catalytic activity">
    <reaction evidence="1">
        <text>ATP + protein L-histidine = ADP + protein N-phospho-L-histidine.</text>
        <dbReference type="EC" id="2.7.13.3"/>
    </reaction>
</comment>
<evidence type="ECO:0000256" key="5">
    <source>
        <dbReference type="ARBA" id="ARBA00023012"/>
    </source>
</evidence>
<feature type="domain" description="Histidine kinase" evidence="6">
    <location>
        <begin position="21"/>
        <end position="245"/>
    </location>
</feature>
<dbReference type="PANTHER" id="PTHR43547:SF2">
    <property type="entry name" value="HYBRID SIGNAL TRANSDUCTION HISTIDINE KINASE C"/>
    <property type="match status" value="1"/>
</dbReference>
<dbReference type="Proteomes" id="UP001299235">
    <property type="component" value="Unassembled WGS sequence"/>
</dbReference>
<dbReference type="SUPFAM" id="SSF55874">
    <property type="entry name" value="ATPase domain of HSP90 chaperone/DNA topoisomerase II/histidine kinase"/>
    <property type="match status" value="1"/>
</dbReference>
<dbReference type="Gene3D" id="3.30.565.10">
    <property type="entry name" value="Histidine kinase-like ATPase, C-terminal domain"/>
    <property type="match status" value="1"/>
</dbReference>
<dbReference type="EC" id="2.7.13.3" evidence="2"/>
<comment type="caution">
    <text evidence="7">The sequence shown here is derived from an EMBL/GenBank/DDBJ whole genome shotgun (WGS) entry which is preliminary data.</text>
</comment>
<evidence type="ECO:0000259" key="6">
    <source>
        <dbReference type="PROSITE" id="PS50109"/>
    </source>
</evidence>
<evidence type="ECO:0000256" key="2">
    <source>
        <dbReference type="ARBA" id="ARBA00012438"/>
    </source>
</evidence>
<dbReference type="InterPro" id="IPR004358">
    <property type="entry name" value="Sig_transdc_His_kin-like_C"/>
</dbReference>
<dbReference type="InterPro" id="IPR036890">
    <property type="entry name" value="HATPase_C_sf"/>
</dbReference>
<reference evidence="7 8" key="1">
    <citation type="submission" date="2021-10" db="EMBL/GenBank/DDBJ databases">
        <title>Anaerobic single-cell dispensing facilitates the cultivation of human gut bacteria.</title>
        <authorList>
            <person name="Afrizal A."/>
        </authorList>
    </citation>
    <scope>NUCLEOTIDE SEQUENCE [LARGE SCALE GENOMIC DNA]</scope>
    <source>
        <strain evidence="7 8">CLA-AA-H246</strain>
    </source>
</reference>
<dbReference type="Pfam" id="PF00512">
    <property type="entry name" value="HisKA"/>
    <property type="match status" value="1"/>
</dbReference>
<keyword evidence="3" id="KW-0597">Phosphoprotein</keyword>
<dbReference type="GO" id="GO:0016301">
    <property type="term" value="F:kinase activity"/>
    <property type="evidence" value="ECO:0007669"/>
    <property type="project" value="UniProtKB-KW"/>
</dbReference>
<dbReference type="Gene3D" id="1.10.287.130">
    <property type="match status" value="1"/>
</dbReference>
<evidence type="ECO:0000256" key="1">
    <source>
        <dbReference type="ARBA" id="ARBA00000085"/>
    </source>
</evidence>
<organism evidence="7 8">
    <name type="scientific">Hominisplanchenecus faecis</name>
    <dbReference type="NCBI Taxonomy" id="2885351"/>
    <lineage>
        <taxon>Bacteria</taxon>
        <taxon>Bacillati</taxon>
        <taxon>Bacillota</taxon>
        <taxon>Clostridia</taxon>
        <taxon>Lachnospirales</taxon>
        <taxon>Lachnospiraceae</taxon>
        <taxon>Hominisplanchenecus</taxon>
    </lineage>
</organism>
<evidence type="ECO:0000256" key="4">
    <source>
        <dbReference type="ARBA" id="ARBA00022777"/>
    </source>
</evidence>
<name>A0ABS8EZG0_9FIRM</name>
<sequence length="245" mass="27547">MAADKSSLEKQLEDYRFALSKVSHEVRNPVTLINSYLQLLEKDHPELKQNELWSDITEEMLFLRRLLDDLSCYNNTFRCQFSATEMSPFLLKLSESVYLLFPDSPISYQISVPENLPTLSVDPLKLNQALTNLLRNSFESAAQSVSFSVVEKQDCLQIDIINDGASISKEQQTEFFKPFVTTKPNGTGLGLPIARGIIEAHHGSIAFLFPEETSDSKNTPDNPDKLGTLLNHMSGSHLRIVLPLC</sequence>
<dbReference type="EMBL" id="JAJEQE010000060">
    <property type="protein sequence ID" value="MCC2150183.1"/>
    <property type="molecule type" value="Genomic_DNA"/>
</dbReference>
<dbReference type="InterPro" id="IPR003594">
    <property type="entry name" value="HATPase_dom"/>
</dbReference>
<dbReference type="InterPro" id="IPR036097">
    <property type="entry name" value="HisK_dim/P_sf"/>
</dbReference>
<dbReference type="InterPro" id="IPR003661">
    <property type="entry name" value="HisK_dim/P_dom"/>
</dbReference>
<dbReference type="PRINTS" id="PR00344">
    <property type="entry name" value="BCTRLSENSOR"/>
</dbReference>
<dbReference type="PROSITE" id="PS50109">
    <property type="entry name" value="HIS_KIN"/>
    <property type="match status" value="1"/>
</dbReference>
<protein>
    <recommendedName>
        <fullName evidence="2">histidine kinase</fullName>
        <ecNumber evidence="2">2.7.13.3</ecNumber>
    </recommendedName>
</protein>
<keyword evidence="4 7" id="KW-0808">Transferase</keyword>
<keyword evidence="5" id="KW-0902">Two-component regulatory system</keyword>
<accession>A0ABS8EZG0</accession>
<evidence type="ECO:0000256" key="3">
    <source>
        <dbReference type="ARBA" id="ARBA00022553"/>
    </source>
</evidence>
<dbReference type="PANTHER" id="PTHR43547">
    <property type="entry name" value="TWO-COMPONENT HISTIDINE KINASE"/>
    <property type="match status" value="1"/>
</dbReference>
<dbReference type="CDD" id="cd00082">
    <property type="entry name" value="HisKA"/>
    <property type="match status" value="1"/>
</dbReference>
<dbReference type="SUPFAM" id="SSF47384">
    <property type="entry name" value="Homodimeric domain of signal transducing histidine kinase"/>
    <property type="match status" value="1"/>
</dbReference>
<dbReference type="Pfam" id="PF02518">
    <property type="entry name" value="HATPase_c"/>
    <property type="match status" value="1"/>
</dbReference>
<keyword evidence="4 7" id="KW-0418">Kinase</keyword>
<keyword evidence="8" id="KW-1185">Reference proteome</keyword>
<dbReference type="SMART" id="SM00387">
    <property type="entry name" value="HATPase_c"/>
    <property type="match status" value="1"/>
</dbReference>
<gene>
    <name evidence="7" type="ORF">LKD42_13205</name>
</gene>
<dbReference type="RefSeq" id="WP_248835992.1">
    <property type="nucleotide sequence ID" value="NZ_JAJEQE010000060.1"/>
</dbReference>
<evidence type="ECO:0000313" key="7">
    <source>
        <dbReference type="EMBL" id="MCC2150183.1"/>
    </source>
</evidence>
<evidence type="ECO:0000313" key="8">
    <source>
        <dbReference type="Proteomes" id="UP001299235"/>
    </source>
</evidence>
<dbReference type="InterPro" id="IPR005467">
    <property type="entry name" value="His_kinase_dom"/>
</dbReference>